<organism evidence="3 4">
    <name type="scientific">Isoptericola halotolerans</name>
    <dbReference type="NCBI Taxonomy" id="300560"/>
    <lineage>
        <taxon>Bacteria</taxon>
        <taxon>Bacillati</taxon>
        <taxon>Actinomycetota</taxon>
        <taxon>Actinomycetes</taxon>
        <taxon>Micrococcales</taxon>
        <taxon>Promicromonosporaceae</taxon>
        <taxon>Isoptericola</taxon>
    </lineage>
</organism>
<evidence type="ECO:0000256" key="1">
    <source>
        <dbReference type="ARBA" id="ARBA00023002"/>
    </source>
</evidence>
<dbReference type="InterPro" id="IPR036188">
    <property type="entry name" value="FAD/NAD-bd_sf"/>
</dbReference>
<dbReference type="PANTHER" id="PTHR13847:SF287">
    <property type="entry name" value="FAD-DEPENDENT OXIDOREDUCTASE DOMAIN-CONTAINING PROTEIN 1"/>
    <property type="match status" value="1"/>
</dbReference>
<dbReference type="EMBL" id="PVTX01000001">
    <property type="protein sequence ID" value="PRZ10104.1"/>
    <property type="molecule type" value="Genomic_DNA"/>
</dbReference>
<reference evidence="3 4" key="1">
    <citation type="submission" date="2018-03" db="EMBL/GenBank/DDBJ databases">
        <title>Comparative analysis of microorganisms from saline springs in Andes Mountain Range, Colombia.</title>
        <authorList>
            <person name="Rubin E."/>
        </authorList>
    </citation>
    <scope>NUCLEOTIDE SEQUENCE [LARGE SCALE GENOMIC DNA]</scope>
    <source>
        <strain evidence="3 4">CG 23</strain>
    </source>
</reference>
<dbReference type="PANTHER" id="PTHR13847">
    <property type="entry name" value="SARCOSINE DEHYDROGENASE-RELATED"/>
    <property type="match status" value="1"/>
</dbReference>
<dbReference type="Gene3D" id="3.50.50.60">
    <property type="entry name" value="FAD/NAD(P)-binding domain"/>
    <property type="match status" value="1"/>
</dbReference>
<proteinExistence type="predicted"/>
<keyword evidence="1" id="KW-0560">Oxidoreductase</keyword>
<evidence type="ECO:0000313" key="3">
    <source>
        <dbReference type="EMBL" id="PRZ10104.1"/>
    </source>
</evidence>
<accession>A0ABX5ELA2</accession>
<protein>
    <submittedName>
        <fullName evidence="3">FAD dependent oxidoreductase TIGR03364</fullName>
    </submittedName>
</protein>
<name>A0ABX5ELA2_9MICO</name>
<evidence type="ECO:0000313" key="4">
    <source>
        <dbReference type="Proteomes" id="UP000239895"/>
    </source>
</evidence>
<feature type="domain" description="FAD dependent oxidoreductase" evidence="2">
    <location>
        <begin position="22"/>
        <end position="388"/>
    </location>
</feature>
<gene>
    <name evidence="3" type="ORF">BCL65_101242</name>
</gene>
<dbReference type="Pfam" id="PF01266">
    <property type="entry name" value="DAO"/>
    <property type="match status" value="1"/>
</dbReference>
<sequence length="397" mass="41149">MLRQILDVNHDSAQPPLPAKVDLAVVGAGAVGLAHAVEAHARGLSVLVVDAARRPVGSAARRGGHLAITTQDTTALACALASRERWLKLGREAGFGVRECGAVVAAGHPDELAVLDDLVAARAGDATLLTGREVADRTPVADAVGGVFLPLDLRVEPAAALGIVADWLGGRPQAHVAWSTAAQTFDAGSGCTLVRTSRGEVVAKRVVVAVGHDVGQLFGEVGDRLLPVRRQMLRIAPPLPDGGPPAERLATGPVLVGASTLVRDGAYLHSRALGEVRERLRTRHPELLAAEIHLTLTAQQDGSVVVGDGRAPADATGRSEDVDELLLRETAALLGTGRPTVRSRWSVTEIVRAPGPGADDPFVLTEPMPGVRTVTVADGLATTTALGLAPRVLDGLF</sequence>
<evidence type="ECO:0000259" key="2">
    <source>
        <dbReference type="Pfam" id="PF01266"/>
    </source>
</evidence>
<comment type="caution">
    <text evidence="3">The sequence shown here is derived from an EMBL/GenBank/DDBJ whole genome shotgun (WGS) entry which is preliminary data.</text>
</comment>
<keyword evidence="4" id="KW-1185">Reference proteome</keyword>
<dbReference type="SUPFAM" id="SSF51905">
    <property type="entry name" value="FAD/NAD(P)-binding domain"/>
    <property type="match status" value="1"/>
</dbReference>
<dbReference type="Proteomes" id="UP000239895">
    <property type="component" value="Unassembled WGS sequence"/>
</dbReference>
<dbReference type="Gene3D" id="3.30.9.10">
    <property type="entry name" value="D-Amino Acid Oxidase, subunit A, domain 2"/>
    <property type="match status" value="1"/>
</dbReference>
<dbReference type="InterPro" id="IPR006076">
    <property type="entry name" value="FAD-dep_OxRdtase"/>
</dbReference>